<dbReference type="PANTHER" id="PTHR46929:SF4">
    <property type="entry name" value="MYB_SANT-LIKE DOMAIN-CONTAINING PROTEIN"/>
    <property type="match status" value="1"/>
</dbReference>
<proteinExistence type="predicted"/>
<name>A0AA35Z913_LACSI</name>
<dbReference type="Proteomes" id="UP001177003">
    <property type="component" value="Chromosome 5"/>
</dbReference>
<accession>A0AA35Z913</accession>
<reference evidence="1" key="1">
    <citation type="submission" date="2023-04" db="EMBL/GenBank/DDBJ databases">
        <authorList>
            <person name="Vijverberg K."/>
            <person name="Xiong W."/>
            <person name="Schranz E."/>
        </authorList>
    </citation>
    <scope>NUCLEOTIDE SEQUENCE</scope>
</reference>
<gene>
    <name evidence="1" type="ORF">LSALG_LOCUS27457</name>
</gene>
<evidence type="ECO:0000313" key="1">
    <source>
        <dbReference type="EMBL" id="CAI9288135.1"/>
    </source>
</evidence>
<evidence type="ECO:0008006" key="3">
    <source>
        <dbReference type="Google" id="ProtNLM"/>
    </source>
</evidence>
<dbReference type="EMBL" id="OX465081">
    <property type="protein sequence ID" value="CAI9288135.1"/>
    <property type="molecule type" value="Genomic_DNA"/>
</dbReference>
<sequence>MNKQDPFVNVGRKSLVNWIEEMDVAFGDAMSLKSGFSQWYDMFHGISLNGFDWNAETQLIEADDQVWDHLIKPTSSKCWYYLQEIELPEKMLKQQSREMQDEVVKEVETQHQLEPETFETKIMNVVGDVANAMREGNKIFERAYHHKLAGDEIYQELQPMGLEPHEIPGALMYLARNQADVRSSFTCPMNIQKDLLKTMMGTGKR</sequence>
<dbReference type="AlphaFoldDB" id="A0AA35Z913"/>
<dbReference type="PANTHER" id="PTHR46929">
    <property type="entry name" value="EXPRESSED PROTEIN"/>
    <property type="match status" value="1"/>
</dbReference>
<evidence type="ECO:0000313" key="2">
    <source>
        <dbReference type="Proteomes" id="UP001177003"/>
    </source>
</evidence>
<keyword evidence="2" id="KW-1185">Reference proteome</keyword>
<protein>
    <recommendedName>
        <fullName evidence="3">Myb/SANT-like domain-containing protein</fullName>
    </recommendedName>
</protein>
<organism evidence="1 2">
    <name type="scientific">Lactuca saligna</name>
    <name type="common">Willowleaf lettuce</name>
    <dbReference type="NCBI Taxonomy" id="75948"/>
    <lineage>
        <taxon>Eukaryota</taxon>
        <taxon>Viridiplantae</taxon>
        <taxon>Streptophyta</taxon>
        <taxon>Embryophyta</taxon>
        <taxon>Tracheophyta</taxon>
        <taxon>Spermatophyta</taxon>
        <taxon>Magnoliopsida</taxon>
        <taxon>eudicotyledons</taxon>
        <taxon>Gunneridae</taxon>
        <taxon>Pentapetalae</taxon>
        <taxon>asterids</taxon>
        <taxon>campanulids</taxon>
        <taxon>Asterales</taxon>
        <taxon>Asteraceae</taxon>
        <taxon>Cichorioideae</taxon>
        <taxon>Cichorieae</taxon>
        <taxon>Lactucinae</taxon>
        <taxon>Lactuca</taxon>
    </lineage>
</organism>